<organism evidence="1 2">
    <name type="scientific">Ameca splendens</name>
    <dbReference type="NCBI Taxonomy" id="208324"/>
    <lineage>
        <taxon>Eukaryota</taxon>
        <taxon>Metazoa</taxon>
        <taxon>Chordata</taxon>
        <taxon>Craniata</taxon>
        <taxon>Vertebrata</taxon>
        <taxon>Euteleostomi</taxon>
        <taxon>Actinopterygii</taxon>
        <taxon>Neopterygii</taxon>
        <taxon>Teleostei</taxon>
        <taxon>Neoteleostei</taxon>
        <taxon>Acanthomorphata</taxon>
        <taxon>Ovalentaria</taxon>
        <taxon>Atherinomorphae</taxon>
        <taxon>Cyprinodontiformes</taxon>
        <taxon>Goodeidae</taxon>
        <taxon>Ameca</taxon>
    </lineage>
</organism>
<reference evidence="1 2" key="1">
    <citation type="submission" date="2021-06" db="EMBL/GenBank/DDBJ databases">
        <authorList>
            <person name="Palmer J.M."/>
        </authorList>
    </citation>
    <scope>NUCLEOTIDE SEQUENCE [LARGE SCALE GENOMIC DNA]</scope>
    <source>
        <strain evidence="1 2">AS_MEX2019</strain>
        <tissue evidence="1">Muscle</tissue>
    </source>
</reference>
<comment type="caution">
    <text evidence="1">The sequence shown here is derived from an EMBL/GenBank/DDBJ whole genome shotgun (WGS) entry which is preliminary data.</text>
</comment>
<dbReference type="EMBL" id="JAHRIP010043951">
    <property type="protein sequence ID" value="MEQ2297714.1"/>
    <property type="molecule type" value="Genomic_DNA"/>
</dbReference>
<sequence>MTSWSRDRILRSPSWVAAVIENHCEKTNTEYTTLTTVAESDFQGGFGWLELMKISPMARKRRPGLHCTPSCVHVQERELPHRIAVTQGPERTFVIWFGGPAKSPPHSYGG</sequence>
<keyword evidence="2" id="KW-1185">Reference proteome</keyword>
<evidence type="ECO:0000313" key="2">
    <source>
        <dbReference type="Proteomes" id="UP001469553"/>
    </source>
</evidence>
<accession>A0ABV0YV09</accession>
<proteinExistence type="predicted"/>
<dbReference type="Proteomes" id="UP001469553">
    <property type="component" value="Unassembled WGS sequence"/>
</dbReference>
<name>A0ABV0YV09_9TELE</name>
<protein>
    <submittedName>
        <fullName evidence="1">Uncharacterized protein</fullName>
    </submittedName>
</protein>
<evidence type="ECO:0000313" key="1">
    <source>
        <dbReference type="EMBL" id="MEQ2297714.1"/>
    </source>
</evidence>
<gene>
    <name evidence="1" type="ORF">AMECASPLE_037430</name>
</gene>